<dbReference type="RefSeq" id="WP_087629562.1">
    <property type="nucleotide sequence ID" value="NZ_FCNZ02000004.1"/>
</dbReference>
<dbReference type="AlphaFoldDB" id="A0A158FYK8"/>
<protein>
    <recommendedName>
        <fullName evidence="4">Lipoprotein</fullName>
    </recommendedName>
</protein>
<feature type="chain" id="PRO_5011117312" description="Lipoprotein" evidence="1">
    <location>
        <begin position="22"/>
        <end position="109"/>
    </location>
</feature>
<dbReference type="Proteomes" id="UP000054717">
    <property type="component" value="Unassembled WGS sequence"/>
</dbReference>
<sequence>MKKRAALFALPLLLGACGYFHNPDAGEPEVEKASNSSVDSIVRCITKEADKHDAPYKKTPIPQGVMLEFGESNVIKVRFDNGETSYRFYPGQRHTSNMWIEGAGKKCAP</sequence>
<keyword evidence="1" id="KW-0732">Signal</keyword>
<accession>A0A158FYK8</accession>
<proteinExistence type="predicted"/>
<organism evidence="2 3">
    <name type="scientific">Caballeronia telluris</name>
    <dbReference type="NCBI Taxonomy" id="326475"/>
    <lineage>
        <taxon>Bacteria</taxon>
        <taxon>Pseudomonadati</taxon>
        <taxon>Pseudomonadota</taxon>
        <taxon>Betaproteobacteria</taxon>
        <taxon>Burkholderiales</taxon>
        <taxon>Burkholderiaceae</taxon>
        <taxon>Caballeronia</taxon>
    </lineage>
</organism>
<dbReference type="EMBL" id="FCNZ02000004">
    <property type="protein sequence ID" value="SAL24916.1"/>
    <property type="molecule type" value="Genomic_DNA"/>
</dbReference>
<evidence type="ECO:0000313" key="3">
    <source>
        <dbReference type="Proteomes" id="UP000054717"/>
    </source>
</evidence>
<name>A0A158FYK8_9BURK</name>
<dbReference type="PROSITE" id="PS51257">
    <property type="entry name" value="PROKAR_LIPOPROTEIN"/>
    <property type="match status" value="1"/>
</dbReference>
<keyword evidence="3" id="KW-1185">Reference proteome</keyword>
<evidence type="ECO:0000313" key="2">
    <source>
        <dbReference type="EMBL" id="SAL24916.1"/>
    </source>
</evidence>
<feature type="signal peptide" evidence="1">
    <location>
        <begin position="1"/>
        <end position="21"/>
    </location>
</feature>
<dbReference type="STRING" id="326475.AWB66_01408"/>
<evidence type="ECO:0000256" key="1">
    <source>
        <dbReference type="SAM" id="SignalP"/>
    </source>
</evidence>
<comment type="caution">
    <text evidence="2">The sequence shown here is derived from an EMBL/GenBank/DDBJ whole genome shotgun (WGS) entry which is preliminary data.</text>
</comment>
<evidence type="ECO:0008006" key="4">
    <source>
        <dbReference type="Google" id="ProtNLM"/>
    </source>
</evidence>
<gene>
    <name evidence="2" type="ORF">AWB66_01408</name>
</gene>
<reference evidence="2" key="1">
    <citation type="submission" date="2016-01" db="EMBL/GenBank/DDBJ databases">
        <authorList>
            <person name="Peeters Charlotte."/>
        </authorList>
    </citation>
    <scope>NUCLEOTIDE SEQUENCE</scope>
    <source>
        <strain evidence="2">LMG 22936</strain>
    </source>
</reference>